<evidence type="ECO:0000256" key="2">
    <source>
        <dbReference type="SAM" id="MobiDB-lite"/>
    </source>
</evidence>
<accession>A0A078B9K2</accession>
<dbReference type="SUPFAM" id="SSF51206">
    <property type="entry name" value="cAMP-binding domain-like"/>
    <property type="match status" value="1"/>
</dbReference>
<proteinExistence type="predicted"/>
<evidence type="ECO:0000313" key="3">
    <source>
        <dbReference type="EMBL" id="CDW91109.1"/>
    </source>
</evidence>
<gene>
    <name evidence="3" type="primary">Contig9339.g9979</name>
    <name evidence="3" type="ORF">STYLEM_20259</name>
</gene>
<organism evidence="3 4">
    <name type="scientific">Stylonychia lemnae</name>
    <name type="common">Ciliate</name>
    <dbReference type="NCBI Taxonomy" id="5949"/>
    <lineage>
        <taxon>Eukaryota</taxon>
        <taxon>Sar</taxon>
        <taxon>Alveolata</taxon>
        <taxon>Ciliophora</taxon>
        <taxon>Intramacronucleata</taxon>
        <taxon>Spirotrichea</taxon>
        <taxon>Stichotrichia</taxon>
        <taxon>Sporadotrichida</taxon>
        <taxon>Oxytrichidae</taxon>
        <taxon>Stylonychinae</taxon>
        <taxon>Stylonychia</taxon>
    </lineage>
</organism>
<protein>
    <recommendedName>
        <fullName evidence="5">Cyclic nucleotide-binding domain-containing protein</fullName>
    </recommendedName>
</protein>
<dbReference type="InterPro" id="IPR014710">
    <property type="entry name" value="RmlC-like_jellyroll"/>
</dbReference>
<keyword evidence="1" id="KW-0175">Coiled coil</keyword>
<dbReference type="Gene3D" id="2.60.120.10">
    <property type="entry name" value="Jelly Rolls"/>
    <property type="match status" value="1"/>
</dbReference>
<keyword evidence="4" id="KW-1185">Reference proteome</keyword>
<feature type="region of interest" description="Disordered" evidence="2">
    <location>
        <begin position="468"/>
        <end position="502"/>
    </location>
</feature>
<dbReference type="EMBL" id="CCKQ01019098">
    <property type="protein sequence ID" value="CDW91109.1"/>
    <property type="molecule type" value="Genomic_DNA"/>
</dbReference>
<evidence type="ECO:0000256" key="1">
    <source>
        <dbReference type="SAM" id="Coils"/>
    </source>
</evidence>
<name>A0A078B9K2_STYLE</name>
<feature type="compositionally biased region" description="Basic and acidic residues" evidence="2">
    <location>
        <begin position="68"/>
        <end position="80"/>
    </location>
</feature>
<feature type="region of interest" description="Disordered" evidence="2">
    <location>
        <begin position="313"/>
        <end position="346"/>
    </location>
</feature>
<feature type="region of interest" description="Disordered" evidence="2">
    <location>
        <begin position="214"/>
        <end position="248"/>
    </location>
</feature>
<dbReference type="Proteomes" id="UP000039865">
    <property type="component" value="Unassembled WGS sequence"/>
</dbReference>
<dbReference type="InterPro" id="IPR018490">
    <property type="entry name" value="cNMP-bd_dom_sf"/>
</dbReference>
<evidence type="ECO:0008006" key="5">
    <source>
        <dbReference type="Google" id="ProtNLM"/>
    </source>
</evidence>
<reference evidence="3 4" key="1">
    <citation type="submission" date="2014-06" db="EMBL/GenBank/DDBJ databases">
        <authorList>
            <person name="Swart Estienne"/>
        </authorList>
    </citation>
    <scope>NUCLEOTIDE SEQUENCE [LARGE SCALE GENOMIC DNA]</scope>
    <source>
        <strain evidence="3 4">130c</strain>
    </source>
</reference>
<feature type="coiled-coil region" evidence="1">
    <location>
        <begin position="620"/>
        <end position="647"/>
    </location>
</feature>
<feature type="region of interest" description="Disordered" evidence="2">
    <location>
        <begin position="64"/>
        <end position="110"/>
    </location>
</feature>
<evidence type="ECO:0000313" key="4">
    <source>
        <dbReference type="Proteomes" id="UP000039865"/>
    </source>
</evidence>
<dbReference type="AlphaFoldDB" id="A0A078B9K2"/>
<sequence>MPQRPQTSINKQASIISRKSSINAPKENIQLTHQHQSTASQSILLNISSVNNSMVNISKRAVSNTSIKKQDNFQSDRKSDGPYNVQFDESPVRRQRNHQSKMIDKGQYRPLTSMIGSASMSQQIQSTAAESRIQRASSIRSQYIQDYEDYITNGAQKQRMIYSSQQDFTEKLNKSKYVSQSFTQLKDHQLQSHPYDPADDILRSYEQFKERLMQNHSDGRPKTASMARNMTSHSKKSSTLSQKDQQTAENQALFEQNQSVSFRNFQKNSQDSFNRLKQIVEQKRKELLMRKNHKSAKKPVIDNVYLNPSDLSNRQIQNHSLNKKQSRKLQKAMTEKFKRDDEKTRKRIESRQVDNSFFTNPKIQENLKEAEKLREFKSEANEYHSLIKQIKNKDSKKMNLDSAEKKNRSNNQSSFIDFERSIVEDNINQRLNFLDKLKNEIFSKKDLKSIKDNWSKDSAKKQEIERFKRLERNSNNSSNLQPENQILNTQDQKNPIKSDNPLDKKYLKSFKAKAQGREVRKVPQSQPESRTLFEKEKLNKFVKKSLGKISSNFMMDSLISKVCESLSVQTYSYEETREARETNQDKNNIQFIVRGKRDVICLNQLLEGNYNNSKFQVTAIQNDTQVIKLLKEDLETAQKQFEQIQLIKLVFYEIDDRADHFYILRQGIVKVETMFDIETITKVPIEGKMTEWNIKQQTLLKKLAVREAPEWFGYEEIVKQSRRILKVTALTDCLVLYGKSKMLLECKIIKIYLYHIDLNKYEIESLIKNVSDVNHERIGEDYSNLQKSRGDKLKHFQDGANFNPTLFESKRETFKDDNRSKRLQKWVSVLASCKSTLEDIQVVSRSSKKVITGNQYLQEKRLKNYPSVVAYSNKNQQSNDIEFNSKIVSSQQHKKRLQSAAGPRKERDHSRQIIISQINSATNRYDDNTFKQE</sequence>
<feature type="compositionally biased region" description="Polar residues" evidence="2">
    <location>
        <begin position="226"/>
        <end position="248"/>
    </location>
</feature>
<feature type="region of interest" description="Disordered" evidence="2">
    <location>
        <begin position="889"/>
        <end position="911"/>
    </location>
</feature>
<feature type="compositionally biased region" description="Polar residues" evidence="2">
    <location>
        <begin position="480"/>
        <end position="493"/>
    </location>
</feature>
<feature type="compositionally biased region" description="Basic and acidic residues" evidence="2">
    <location>
        <begin position="333"/>
        <end position="346"/>
    </location>
</feature>
<dbReference type="InParanoid" id="A0A078B9K2"/>
<feature type="compositionally biased region" description="Basic residues" evidence="2">
    <location>
        <begin position="321"/>
        <end position="330"/>
    </location>
</feature>